<dbReference type="InterPro" id="IPR008915">
    <property type="entry name" value="Peptidase_M50"/>
</dbReference>
<dbReference type="InterPro" id="IPR001193">
    <property type="entry name" value="MBTPS2"/>
</dbReference>
<sequence>MAIRRGRRIGRPQGRLPLRANQRFGSITCWYCDLKTYMFNEPLYFFGRKHARLLQSWMTIGVAFAVICLVGITVILVWEATVAFAFHSSSFWLKDISLRCFLGTSELVSNFSISVMDFAVIVFSTVLSVTVHELGHAVAAASQGVPIEYIAIFLAIIFPGALVAFDDDLLQALSNIASLRIYCAGIWHNAAFCAVCALAFFLLPFTLHPLYIYGEHPMVLGVSPLSPLSGYLSRGSLILSVDGQNIRSPYELIDKMVQADANLVRGIGTIRKGYCVPNKWLEERRSTKMPGGKFPCPEGLASFIGYADLNSSLSVDIAAEHHVGYAIDNRCCLNPEQVVKMSKCGDAWGHSEFLSRNFTCSQDDSCMTPLLSPGISWFEISYSNPYSLECLQQRRKTSFVDSSPGYASHPCGIGTFVFVGDKLMMTRSMHLSAYQPRWMIFIWSMDMPTVLERLLTCTCNVSAALAALNCLPIFFLDGEYIIETGLCYITCLTSRRRRKVVKIFLISGTVLSAITFSRIVYATVHHVT</sequence>
<evidence type="ECO:0000256" key="6">
    <source>
        <dbReference type="SAM" id="Phobius"/>
    </source>
</evidence>
<evidence type="ECO:0000259" key="7">
    <source>
        <dbReference type="Pfam" id="PF02163"/>
    </source>
</evidence>
<dbReference type="PANTHER" id="PTHR13325">
    <property type="entry name" value="PROTEASE M50 MEMBRANE-BOUND TRANSCRIPTION FACTOR SITE 2 PROTEASE"/>
    <property type="match status" value="1"/>
</dbReference>
<evidence type="ECO:0000313" key="8">
    <source>
        <dbReference type="EMBL" id="KAG0485860.1"/>
    </source>
</evidence>
<feature type="transmembrane region" description="Helical" evidence="6">
    <location>
        <begin position="503"/>
        <end position="524"/>
    </location>
</feature>
<feature type="transmembrane region" description="Helical" evidence="6">
    <location>
        <begin position="147"/>
        <end position="165"/>
    </location>
</feature>
<dbReference type="GO" id="GO:0012505">
    <property type="term" value="C:endomembrane system"/>
    <property type="evidence" value="ECO:0007669"/>
    <property type="project" value="UniProtKB-SubCell"/>
</dbReference>
<evidence type="ECO:0000256" key="3">
    <source>
        <dbReference type="ARBA" id="ARBA00022989"/>
    </source>
</evidence>
<dbReference type="GO" id="GO:0004222">
    <property type="term" value="F:metalloendopeptidase activity"/>
    <property type="evidence" value="ECO:0007669"/>
    <property type="project" value="InterPro"/>
</dbReference>
<dbReference type="GO" id="GO:0016020">
    <property type="term" value="C:membrane"/>
    <property type="evidence" value="ECO:0007669"/>
    <property type="project" value="InterPro"/>
</dbReference>
<dbReference type="PANTHER" id="PTHR13325:SF3">
    <property type="entry name" value="MEMBRANE-BOUND TRANSCRIPTION FACTOR SITE-2 PROTEASE"/>
    <property type="match status" value="1"/>
</dbReference>
<gene>
    <name evidence="8" type="ORF">HPP92_009939</name>
</gene>
<evidence type="ECO:0000313" key="9">
    <source>
        <dbReference type="Proteomes" id="UP000636800"/>
    </source>
</evidence>
<evidence type="ECO:0000256" key="1">
    <source>
        <dbReference type="ARBA" id="ARBA00004127"/>
    </source>
</evidence>
<feature type="transmembrane region" description="Helical" evidence="6">
    <location>
        <begin position="111"/>
        <end position="135"/>
    </location>
</feature>
<name>A0A835V6T0_VANPL</name>
<reference evidence="8 9" key="1">
    <citation type="journal article" date="2020" name="Nat. Food">
        <title>A phased Vanilla planifolia genome enables genetic improvement of flavour and production.</title>
        <authorList>
            <person name="Hasing T."/>
            <person name="Tang H."/>
            <person name="Brym M."/>
            <person name="Khazi F."/>
            <person name="Huang T."/>
            <person name="Chambers A.H."/>
        </authorList>
    </citation>
    <scope>NUCLEOTIDE SEQUENCE [LARGE SCALE GENOMIC DNA]</scope>
    <source>
        <tissue evidence="8">Leaf</tissue>
    </source>
</reference>
<dbReference type="Proteomes" id="UP000636800">
    <property type="component" value="Unassembled WGS sequence"/>
</dbReference>
<organism evidence="8 9">
    <name type="scientific">Vanilla planifolia</name>
    <name type="common">Vanilla</name>
    <dbReference type="NCBI Taxonomy" id="51239"/>
    <lineage>
        <taxon>Eukaryota</taxon>
        <taxon>Viridiplantae</taxon>
        <taxon>Streptophyta</taxon>
        <taxon>Embryophyta</taxon>
        <taxon>Tracheophyta</taxon>
        <taxon>Spermatophyta</taxon>
        <taxon>Magnoliopsida</taxon>
        <taxon>Liliopsida</taxon>
        <taxon>Asparagales</taxon>
        <taxon>Orchidaceae</taxon>
        <taxon>Vanilloideae</taxon>
        <taxon>Vanilleae</taxon>
        <taxon>Vanilla</taxon>
    </lineage>
</organism>
<feature type="transmembrane region" description="Helical" evidence="6">
    <location>
        <begin position="57"/>
        <end position="78"/>
    </location>
</feature>
<dbReference type="EMBL" id="JADCNL010000004">
    <property type="protein sequence ID" value="KAG0485860.1"/>
    <property type="molecule type" value="Genomic_DNA"/>
</dbReference>
<evidence type="ECO:0000256" key="4">
    <source>
        <dbReference type="ARBA" id="ARBA00023136"/>
    </source>
</evidence>
<dbReference type="GO" id="GO:1905897">
    <property type="term" value="P:regulation of response to endoplasmic reticulum stress"/>
    <property type="evidence" value="ECO:0007669"/>
    <property type="project" value="TreeGrafter"/>
</dbReference>
<feature type="transmembrane region" description="Helical" evidence="6">
    <location>
        <begin position="185"/>
        <end position="207"/>
    </location>
</feature>
<keyword evidence="9" id="KW-1185">Reference proteome</keyword>
<dbReference type="GO" id="GO:0005737">
    <property type="term" value="C:cytoplasm"/>
    <property type="evidence" value="ECO:0007669"/>
    <property type="project" value="TreeGrafter"/>
</dbReference>
<comment type="subcellular location">
    <subcellularLocation>
        <location evidence="1">Endomembrane system</location>
        <topology evidence="1">Multi-pass membrane protein</topology>
    </subcellularLocation>
</comment>
<dbReference type="OrthoDB" id="185373at2759"/>
<proteinExistence type="predicted"/>
<keyword evidence="3 6" id="KW-1133">Transmembrane helix</keyword>
<evidence type="ECO:0000256" key="5">
    <source>
        <dbReference type="ARBA" id="ARBA00032658"/>
    </source>
</evidence>
<keyword evidence="2 6" id="KW-0812">Transmembrane</keyword>
<dbReference type="GO" id="GO:0031293">
    <property type="term" value="P:membrane protein intracellular domain proteolysis"/>
    <property type="evidence" value="ECO:0007669"/>
    <property type="project" value="TreeGrafter"/>
</dbReference>
<protein>
    <recommendedName>
        <fullName evidence="5">Endopeptidase S2P</fullName>
    </recommendedName>
</protein>
<feature type="domain" description="Peptidase M50" evidence="7">
    <location>
        <begin position="124"/>
        <end position="490"/>
    </location>
</feature>
<dbReference type="AlphaFoldDB" id="A0A835V6T0"/>
<comment type="caution">
    <text evidence="8">The sequence shown here is derived from an EMBL/GenBank/DDBJ whole genome shotgun (WGS) entry which is preliminary data.</text>
</comment>
<dbReference type="PRINTS" id="PR01000">
    <property type="entry name" value="SREBPS2PTASE"/>
</dbReference>
<accession>A0A835V6T0</accession>
<dbReference type="Pfam" id="PF02163">
    <property type="entry name" value="Peptidase_M50"/>
    <property type="match status" value="1"/>
</dbReference>
<keyword evidence="4 6" id="KW-0472">Membrane</keyword>
<evidence type="ECO:0000256" key="2">
    <source>
        <dbReference type="ARBA" id="ARBA00022692"/>
    </source>
</evidence>